<keyword evidence="1" id="KW-0812">Transmembrane</keyword>
<keyword evidence="1" id="KW-0472">Membrane</keyword>
<sequence length="186" mass="21527">MFTIRSFNENVMIPHDEKNSTGYGFLFSNQKFYRLARHLIFWLMFLALNVSVQSPFDYQFKGSPLLFYSMCIPAYYLGCYLIKILGENYFMGLVHLIVAALILLITSHFFLLLIFKLQNHFAFFSQYASANPVMKELYQGAPLMGPTTVLSYLIYDLYFLKAQLPAFAVKLAKWVYKTTQGKGPNN</sequence>
<feature type="transmembrane region" description="Helical" evidence="1">
    <location>
        <begin position="137"/>
        <end position="155"/>
    </location>
</feature>
<evidence type="ECO:0000313" key="2">
    <source>
        <dbReference type="EMBL" id="TDE18040.1"/>
    </source>
</evidence>
<dbReference type="AlphaFoldDB" id="A0A4R5DZN5"/>
<dbReference type="RefSeq" id="WP_131955566.1">
    <property type="nucleotide sequence ID" value="NZ_SMFL01000001.1"/>
</dbReference>
<evidence type="ECO:0000256" key="1">
    <source>
        <dbReference type="SAM" id="Phobius"/>
    </source>
</evidence>
<feature type="transmembrane region" description="Helical" evidence="1">
    <location>
        <begin position="93"/>
        <end position="117"/>
    </location>
</feature>
<dbReference type="EMBL" id="SMFL01000001">
    <property type="protein sequence ID" value="TDE18040.1"/>
    <property type="molecule type" value="Genomic_DNA"/>
</dbReference>
<reference evidence="2 3" key="1">
    <citation type="submission" date="2019-03" db="EMBL/GenBank/DDBJ databases">
        <title>Dyadobacter AR-3-6 sp. nov., isolated from arctic soil.</title>
        <authorList>
            <person name="Chaudhary D.K."/>
        </authorList>
    </citation>
    <scope>NUCLEOTIDE SEQUENCE [LARGE SCALE GENOMIC DNA]</scope>
    <source>
        <strain evidence="2 3">AR-3-6</strain>
    </source>
</reference>
<accession>A0A4R5DZN5</accession>
<feature type="transmembrane region" description="Helical" evidence="1">
    <location>
        <begin position="65"/>
        <end position="86"/>
    </location>
</feature>
<dbReference type="Proteomes" id="UP000294850">
    <property type="component" value="Unassembled WGS sequence"/>
</dbReference>
<organism evidence="2 3">
    <name type="scientific">Dyadobacter psychrotolerans</name>
    <dbReference type="NCBI Taxonomy" id="2541721"/>
    <lineage>
        <taxon>Bacteria</taxon>
        <taxon>Pseudomonadati</taxon>
        <taxon>Bacteroidota</taxon>
        <taxon>Cytophagia</taxon>
        <taxon>Cytophagales</taxon>
        <taxon>Spirosomataceae</taxon>
        <taxon>Dyadobacter</taxon>
    </lineage>
</organism>
<protein>
    <submittedName>
        <fullName evidence="2">Uncharacterized protein</fullName>
    </submittedName>
</protein>
<feature type="transmembrane region" description="Helical" evidence="1">
    <location>
        <begin position="35"/>
        <end position="53"/>
    </location>
</feature>
<name>A0A4R5DZN5_9BACT</name>
<evidence type="ECO:0000313" key="3">
    <source>
        <dbReference type="Proteomes" id="UP000294850"/>
    </source>
</evidence>
<comment type="caution">
    <text evidence="2">The sequence shown here is derived from an EMBL/GenBank/DDBJ whole genome shotgun (WGS) entry which is preliminary data.</text>
</comment>
<keyword evidence="3" id="KW-1185">Reference proteome</keyword>
<proteinExistence type="predicted"/>
<gene>
    <name evidence="2" type="ORF">E0F88_00345</name>
</gene>
<keyword evidence="1" id="KW-1133">Transmembrane helix</keyword>
<dbReference type="OrthoDB" id="9989365at2"/>